<evidence type="ECO:0000313" key="1">
    <source>
        <dbReference type="EMBL" id="CAF4414209.1"/>
    </source>
</evidence>
<keyword evidence="2" id="KW-1185">Reference proteome</keyword>
<dbReference type="EMBL" id="CAJOBG010041921">
    <property type="protein sequence ID" value="CAF4414209.1"/>
    <property type="molecule type" value="Genomic_DNA"/>
</dbReference>
<dbReference type="Proteomes" id="UP000663866">
    <property type="component" value="Unassembled WGS sequence"/>
</dbReference>
<comment type="caution">
    <text evidence="1">The sequence shown here is derived from an EMBL/GenBank/DDBJ whole genome shotgun (WGS) entry which is preliminary data.</text>
</comment>
<reference evidence="1" key="1">
    <citation type="submission" date="2021-02" db="EMBL/GenBank/DDBJ databases">
        <authorList>
            <person name="Nowell W R."/>
        </authorList>
    </citation>
    <scope>NUCLEOTIDE SEQUENCE</scope>
</reference>
<sequence>TETAMKINNNHGSGSGTGLCNQSTSITSNNFTQAQNSVLHFLKIVIPMTGCSLPDICKAFGENRVKQAFEFLAGQDKEWIPI</sequence>
<gene>
    <name evidence="1" type="ORF">OVN521_LOCUS35673</name>
</gene>
<feature type="non-terminal residue" evidence="1">
    <location>
        <position position="1"/>
    </location>
</feature>
<accession>A0A820PXW5</accession>
<name>A0A820PXW5_9BILA</name>
<organism evidence="1 2">
    <name type="scientific">Rotaria magnacalcarata</name>
    <dbReference type="NCBI Taxonomy" id="392030"/>
    <lineage>
        <taxon>Eukaryota</taxon>
        <taxon>Metazoa</taxon>
        <taxon>Spiralia</taxon>
        <taxon>Gnathifera</taxon>
        <taxon>Rotifera</taxon>
        <taxon>Eurotatoria</taxon>
        <taxon>Bdelloidea</taxon>
        <taxon>Philodinida</taxon>
        <taxon>Philodinidae</taxon>
        <taxon>Rotaria</taxon>
    </lineage>
</organism>
<proteinExistence type="predicted"/>
<evidence type="ECO:0000313" key="2">
    <source>
        <dbReference type="Proteomes" id="UP000663866"/>
    </source>
</evidence>
<dbReference type="AlphaFoldDB" id="A0A820PXW5"/>
<protein>
    <submittedName>
        <fullName evidence="1">Uncharacterized protein</fullName>
    </submittedName>
</protein>